<keyword evidence="3" id="KW-1185">Reference proteome</keyword>
<accession>A0A2V2LFV1</accession>
<organism evidence="2 3">
    <name type="scientific">Meridianimarinicoccus roseus</name>
    <dbReference type="NCBI Taxonomy" id="2072018"/>
    <lineage>
        <taxon>Bacteria</taxon>
        <taxon>Pseudomonadati</taxon>
        <taxon>Pseudomonadota</taxon>
        <taxon>Alphaproteobacteria</taxon>
        <taxon>Rhodobacterales</taxon>
        <taxon>Paracoccaceae</taxon>
        <taxon>Meridianimarinicoccus</taxon>
    </lineage>
</organism>
<evidence type="ECO:0000313" key="2">
    <source>
        <dbReference type="EMBL" id="PWR02384.1"/>
    </source>
</evidence>
<dbReference type="AlphaFoldDB" id="A0A2V2LFV1"/>
<dbReference type="Proteomes" id="UP000245680">
    <property type="component" value="Unassembled WGS sequence"/>
</dbReference>
<evidence type="ECO:0000313" key="3">
    <source>
        <dbReference type="Proteomes" id="UP000245680"/>
    </source>
</evidence>
<dbReference type="RefSeq" id="WP_109812053.1">
    <property type="nucleotide sequence ID" value="NZ_QGKU01000038.1"/>
</dbReference>
<keyword evidence="1" id="KW-0472">Membrane</keyword>
<protein>
    <submittedName>
        <fullName evidence="2">Uncharacterized protein</fullName>
    </submittedName>
</protein>
<comment type="caution">
    <text evidence="2">The sequence shown here is derived from an EMBL/GenBank/DDBJ whole genome shotgun (WGS) entry which is preliminary data.</text>
</comment>
<keyword evidence="1" id="KW-1133">Transmembrane helix</keyword>
<keyword evidence="1" id="KW-0812">Transmembrane</keyword>
<name>A0A2V2LFV1_9RHOB</name>
<dbReference type="Pfam" id="PF23858">
    <property type="entry name" value="DUF7220"/>
    <property type="match status" value="1"/>
</dbReference>
<proteinExistence type="predicted"/>
<dbReference type="InterPro" id="IPR055644">
    <property type="entry name" value="DUF7220"/>
</dbReference>
<feature type="transmembrane region" description="Helical" evidence="1">
    <location>
        <begin position="44"/>
        <end position="61"/>
    </location>
</feature>
<gene>
    <name evidence="2" type="ORF">DKT77_12675</name>
</gene>
<reference evidence="2 3" key="1">
    <citation type="submission" date="2018-05" db="EMBL/GenBank/DDBJ databases">
        <title>Rhodobacteraceae gen. nov., sp. nov. isolated from sea water.</title>
        <authorList>
            <person name="Ren Y."/>
        </authorList>
    </citation>
    <scope>NUCLEOTIDE SEQUENCE [LARGE SCALE GENOMIC DNA]</scope>
    <source>
        <strain evidence="2 3">TG-679</strain>
    </source>
</reference>
<evidence type="ECO:0000256" key="1">
    <source>
        <dbReference type="SAM" id="Phobius"/>
    </source>
</evidence>
<dbReference type="EMBL" id="QGKU01000038">
    <property type="protein sequence ID" value="PWR02384.1"/>
    <property type="molecule type" value="Genomic_DNA"/>
</dbReference>
<feature type="transmembrane region" description="Helical" evidence="1">
    <location>
        <begin position="12"/>
        <end position="38"/>
    </location>
</feature>
<sequence>MSRSRALSAIEAVTNVVVGYGVAVAAQLVFFPAIGISVALADNLRLGALFTGLSLVRSYVLRRLFARIGRRAPGGTGGGPCRASRSS</sequence>